<evidence type="ECO:0000256" key="10">
    <source>
        <dbReference type="ARBA" id="ARBA00022840"/>
    </source>
</evidence>
<feature type="domain" description="YrdC-like" evidence="15">
    <location>
        <begin position="18"/>
        <end position="204"/>
    </location>
</feature>
<dbReference type="GO" id="GO:0005737">
    <property type="term" value="C:cytoplasm"/>
    <property type="evidence" value="ECO:0007669"/>
    <property type="project" value="UniProtKB-SubCell"/>
</dbReference>
<dbReference type="GO" id="GO:0008033">
    <property type="term" value="P:tRNA processing"/>
    <property type="evidence" value="ECO:0007669"/>
    <property type="project" value="UniProtKB-KW"/>
</dbReference>
<keyword evidence="8 13" id="KW-0548">Nucleotidyltransferase</keyword>
<dbReference type="EC" id="2.7.7.87" evidence="3 13"/>
<evidence type="ECO:0000256" key="12">
    <source>
        <dbReference type="ARBA" id="ARBA00048366"/>
    </source>
</evidence>
<dbReference type="GO" id="GO:0006450">
    <property type="term" value="P:regulation of translational fidelity"/>
    <property type="evidence" value="ECO:0007669"/>
    <property type="project" value="TreeGrafter"/>
</dbReference>
<evidence type="ECO:0000256" key="1">
    <source>
        <dbReference type="ARBA" id="ARBA00004496"/>
    </source>
</evidence>
<dbReference type="SUPFAM" id="SSF55821">
    <property type="entry name" value="YrdC/RibB"/>
    <property type="match status" value="1"/>
</dbReference>
<sequence>MPKTTVWSIQQIDQDTAKISVEEAAQMLKKQEVVAFPTETVYGLGADATNEAAVNKIFQAKGRPSDNPLIVHVATKQQMEEFVTHIPPLAETLITAFMPGPLTIILPSNGKIAANVVAGLDTVGLRIPDHPVALALIQVCHLPLAAPSANRSGRPSPTTAAHVLHDLDGKIAGVLDAGQTGVGVESTVVDCTGDLPMILRPGGVTRQQLEKVIGDVMVDPALAKKNEKPKSPGMKYTHYAPEAPLWLVDGSVNFIQNLINENNKEGLQVGVLASDELACQVTADVVRACGSRADLKQVAIHLYDALRSFSSTNVDIIICETFIEEGIGEAIMNRLQKAATKKLTQ</sequence>
<keyword evidence="9 13" id="KW-0547">Nucleotide-binding</keyword>
<feature type="binding site" evidence="14">
    <location>
        <position position="122"/>
    </location>
    <ligand>
        <name>L-threonine</name>
        <dbReference type="ChEBI" id="CHEBI:57926"/>
    </ligand>
</feature>
<dbReference type="InterPro" id="IPR005145">
    <property type="entry name" value="Sua5_C"/>
</dbReference>
<dbReference type="Gene3D" id="3.40.50.11030">
    <property type="entry name" value="Threonylcarbamoyl-AMP synthase, C-terminal domain"/>
    <property type="match status" value="1"/>
</dbReference>
<evidence type="ECO:0000256" key="9">
    <source>
        <dbReference type="ARBA" id="ARBA00022741"/>
    </source>
</evidence>
<comment type="catalytic activity">
    <reaction evidence="12 13">
        <text>L-threonine + hydrogencarbonate + ATP = L-threonylcarbamoyladenylate + diphosphate + H2O</text>
        <dbReference type="Rhea" id="RHEA:36407"/>
        <dbReference type="ChEBI" id="CHEBI:15377"/>
        <dbReference type="ChEBI" id="CHEBI:17544"/>
        <dbReference type="ChEBI" id="CHEBI:30616"/>
        <dbReference type="ChEBI" id="CHEBI:33019"/>
        <dbReference type="ChEBI" id="CHEBI:57926"/>
        <dbReference type="ChEBI" id="CHEBI:73682"/>
        <dbReference type="EC" id="2.7.7.87"/>
    </reaction>
</comment>
<feature type="binding site" evidence="14">
    <location>
        <position position="63"/>
    </location>
    <ligand>
        <name>ATP</name>
        <dbReference type="ChEBI" id="CHEBI:30616"/>
    </ligand>
</feature>
<comment type="caution">
    <text evidence="16">The sequence shown here is derived from an EMBL/GenBank/DDBJ whole genome shotgun (WGS) entry which is preliminary data.</text>
</comment>
<evidence type="ECO:0000256" key="4">
    <source>
        <dbReference type="ARBA" id="ARBA00015492"/>
    </source>
</evidence>
<dbReference type="EMBL" id="JAMQKB010000010">
    <property type="protein sequence ID" value="MDC3425042.1"/>
    <property type="molecule type" value="Genomic_DNA"/>
</dbReference>
<dbReference type="PIRSF" id="PIRSF004930">
    <property type="entry name" value="Tln_factor_SUA5"/>
    <property type="match status" value="1"/>
</dbReference>
<feature type="binding site" evidence="14">
    <location>
        <position position="200"/>
    </location>
    <ligand>
        <name>ATP</name>
        <dbReference type="ChEBI" id="CHEBI:30616"/>
    </ligand>
</feature>
<evidence type="ECO:0000313" key="17">
    <source>
        <dbReference type="Proteomes" id="UP001145050"/>
    </source>
</evidence>
<feature type="binding site" evidence="14">
    <location>
        <position position="186"/>
    </location>
    <ligand>
        <name>L-threonine</name>
        <dbReference type="ChEBI" id="CHEBI:57926"/>
    </ligand>
</feature>
<dbReference type="GO" id="GO:0000049">
    <property type="term" value="F:tRNA binding"/>
    <property type="evidence" value="ECO:0007669"/>
    <property type="project" value="TreeGrafter"/>
</dbReference>
<evidence type="ECO:0000256" key="6">
    <source>
        <dbReference type="ARBA" id="ARBA00022679"/>
    </source>
</evidence>
<dbReference type="PANTHER" id="PTHR17490:SF16">
    <property type="entry name" value="THREONYLCARBAMOYL-AMP SYNTHASE"/>
    <property type="match status" value="1"/>
</dbReference>
<dbReference type="AlphaFoldDB" id="A0A9X3WSJ7"/>
<dbReference type="RefSeq" id="WP_272436842.1">
    <property type="nucleotide sequence ID" value="NZ_JAMQKB010000010.1"/>
</dbReference>
<feature type="binding site" evidence="14">
    <location>
        <position position="239"/>
    </location>
    <ligand>
        <name>ATP</name>
        <dbReference type="ChEBI" id="CHEBI:30616"/>
    </ligand>
</feature>
<organism evidence="16 17">
    <name type="scientific">Terrihalobacillus insolitus</name>
    <dbReference type="NCBI Taxonomy" id="2950438"/>
    <lineage>
        <taxon>Bacteria</taxon>
        <taxon>Bacillati</taxon>
        <taxon>Bacillota</taxon>
        <taxon>Bacilli</taxon>
        <taxon>Bacillales</taxon>
        <taxon>Bacillaceae</taxon>
        <taxon>Terrihalobacillus</taxon>
    </lineage>
</organism>
<evidence type="ECO:0000256" key="3">
    <source>
        <dbReference type="ARBA" id="ARBA00012584"/>
    </source>
</evidence>
<dbReference type="Pfam" id="PF03481">
    <property type="entry name" value="Sua5_C"/>
    <property type="match status" value="1"/>
</dbReference>
<dbReference type="FunFam" id="3.40.50.11030:FF:000001">
    <property type="entry name" value="Threonylcarbamoyl-AMP synthase"/>
    <property type="match status" value="1"/>
</dbReference>
<protein>
    <recommendedName>
        <fullName evidence="4 13">Threonylcarbamoyl-AMP synthase</fullName>
        <shortName evidence="13">TC-AMP synthase</shortName>
        <ecNumber evidence="3 13">2.7.7.87</ecNumber>
    </recommendedName>
    <alternativeName>
        <fullName evidence="11 13">L-threonylcarbamoyladenylate synthase</fullName>
    </alternativeName>
</protein>
<dbReference type="Pfam" id="PF01300">
    <property type="entry name" value="Sua5_yciO_yrdC"/>
    <property type="match status" value="1"/>
</dbReference>
<dbReference type="InterPro" id="IPR006070">
    <property type="entry name" value="Sua5-like_dom"/>
</dbReference>
<evidence type="ECO:0000256" key="11">
    <source>
        <dbReference type="ARBA" id="ARBA00029774"/>
    </source>
</evidence>
<evidence type="ECO:0000256" key="2">
    <source>
        <dbReference type="ARBA" id="ARBA00007663"/>
    </source>
</evidence>
<dbReference type="NCBIfam" id="TIGR00057">
    <property type="entry name" value="L-threonylcarbamoyladenylate synthase"/>
    <property type="match status" value="1"/>
</dbReference>
<dbReference type="PROSITE" id="PS51163">
    <property type="entry name" value="YRDC"/>
    <property type="match status" value="1"/>
</dbReference>
<feature type="binding site" evidence="14">
    <location>
        <position position="148"/>
    </location>
    <ligand>
        <name>ATP</name>
        <dbReference type="ChEBI" id="CHEBI:30616"/>
    </ligand>
</feature>
<feature type="binding site" evidence="14">
    <location>
        <position position="72"/>
    </location>
    <ligand>
        <name>L-threonine</name>
        <dbReference type="ChEBI" id="CHEBI:57926"/>
    </ligand>
</feature>
<reference evidence="16" key="1">
    <citation type="submission" date="2022-06" db="EMBL/GenBank/DDBJ databases">
        <title>Aquibacillus sp. a new bacterium isolated from soil saline samples.</title>
        <authorList>
            <person name="Galisteo C."/>
            <person name="De La Haba R."/>
            <person name="Sanchez-Porro C."/>
            <person name="Ventosa A."/>
        </authorList>
    </citation>
    <scope>NUCLEOTIDE SEQUENCE</scope>
    <source>
        <strain evidence="16">3ASR75-11</strain>
    </source>
</reference>
<dbReference type="InterPro" id="IPR038385">
    <property type="entry name" value="Sua5/YwlC_C"/>
</dbReference>
<feature type="binding site" evidence="14">
    <location>
        <position position="40"/>
    </location>
    <ligand>
        <name>L-threonine</name>
        <dbReference type="ChEBI" id="CHEBI:57926"/>
    </ligand>
</feature>
<gene>
    <name evidence="16" type="ORF">NC797_11050</name>
</gene>
<dbReference type="FunFam" id="3.90.870.10:FF:000008">
    <property type="entry name" value="Threonylcarbamoyl-AMP synthase"/>
    <property type="match status" value="1"/>
</dbReference>
<dbReference type="GO" id="GO:0003725">
    <property type="term" value="F:double-stranded RNA binding"/>
    <property type="evidence" value="ECO:0007669"/>
    <property type="project" value="UniProtKB-UniRule"/>
</dbReference>
<evidence type="ECO:0000256" key="7">
    <source>
        <dbReference type="ARBA" id="ARBA00022694"/>
    </source>
</evidence>
<keyword evidence="6 13" id="KW-0808">Transferase</keyword>
<dbReference type="InterPro" id="IPR017945">
    <property type="entry name" value="DHBP_synth_RibB-like_a/b_dom"/>
</dbReference>
<feature type="binding site" evidence="14">
    <location>
        <position position="67"/>
    </location>
    <ligand>
        <name>ATP</name>
        <dbReference type="ChEBI" id="CHEBI:30616"/>
    </ligand>
</feature>
<comment type="similarity">
    <text evidence="2 13">Belongs to the SUA5 family.</text>
</comment>
<dbReference type="GO" id="GO:0061710">
    <property type="term" value="F:L-threonylcarbamoyladenylate synthase"/>
    <property type="evidence" value="ECO:0007669"/>
    <property type="project" value="UniProtKB-EC"/>
</dbReference>
<accession>A0A9X3WSJ7</accession>
<dbReference type="InterPro" id="IPR050156">
    <property type="entry name" value="TC-AMP_synthase_SUA5"/>
</dbReference>
<evidence type="ECO:0000259" key="15">
    <source>
        <dbReference type="PROSITE" id="PS51163"/>
    </source>
</evidence>
<feature type="binding site" evidence="14">
    <location>
        <position position="156"/>
    </location>
    <ligand>
        <name>ATP</name>
        <dbReference type="ChEBI" id="CHEBI:30616"/>
    </ligand>
</feature>
<dbReference type="Gene3D" id="3.90.870.10">
    <property type="entry name" value="DHBP synthase"/>
    <property type="match status" value="1"/>
</dbReference>
<evidence type="ECO:0000256" key="5">
    <source>
        <dbReference type="ARBA" id="ARBA00022490"/>
    </source>
</evidence>
<keyword evidence="7 13" id="KW-0819">tRNA processing</keyword>
<dbReference type="PANTHER" id="PTHR17490">
    <property type="entry name" value="SUA5"/>
    <property type="match status" value="1"/>
</dbReference>
<evidence type="ECO:0000256" key="14">
    <source>
        <dbReference type="PIRSR" id="PIRSR004930-1"/>
    </source>
</evidence>
<dbReference type="InterPro" id="IPR010923">
    <property type="entry name" value="T(6)A37_SUA5"/>
</dbReference>
<feature type="binding site" evidence="14">
    <location>
        <position position="126"/>
    </location>
    <ligand>
        <name>L-threonine</name>
        <dbReference type="ChEBI" id="CHEBI:57926"/>
    </ligand>
</feature>
<proteinExistence type="inferred from homology"/>
<comment type="subcellular location">
    <subcellularLocation>
        <location evidence="1 13">Cytoplasm</location>
    </subcellularLocation>
</comment>
<keyword evidence="5 13" id="KW-0963">Cytoplasm</keyword>
<evidence type="ECO:0000256" key="13">
    <source>
        <dbReference type="PIRNR" id="PIRNR004930"/>
    </source>
</evidence>
<comment type="function">
    <text evidence="13">Required for the formation of a threonylcarbamoyl group on adenosine at position 37 (t(6)A37) in tRNAs that read codons beginning with adenine.</text>
</comment>
<evidence type="ECO:0000256" key="8">
    <source>
        <dbReference type="ARBA" id="ARBA00022695"/>
    </source>
</evidence>
<keyword evidence="17" id="KW-1185">Reference proteome</keyword>
<keyword evidence="10 13" id="KW-0067">ATP-binding</keyword>
<evidence type="ECO:0000313" key="16">
    <source>
        <dbReference type="EMBL" id="MDC3425042.1"/>
    </source>
</evidence>
<name>A0A9X3WSJ7_9BACI</name>
<dbReference type="GO" id="GO:0005524">
    <property type="term" value="F:ATP binding"/>
    <property type="evidence" value="ECO:0007669"/>
    <property type="project" value="UniProtKB-UniRule"/>
</dbReference>
<dbReference type="Proteomes" id="UP001145050">
    <property type="component" value="Unassembled WGS sequence"/>
</dbReference>
<feature type="binding site" evidence="14">
    <location>
        <position position="146"/>
    </location>
    <ligand>
        <name>L-threonine</name>
        <dbReference type="ChEBI" id="CHEBI:57926"/>
    </ligand>
</feature>